<sequence>MRRGSPTNQSSHDWVLDGSKGSRGGSSFEAAGSGTRARKAGRDMSAGYPGRVGGPWARRANALLAGLRSGRMQA</sequence>
<protein>
    <submittedName>
        <fullName evidence="2">Uncharacterized protein</fullName>
    </submittedName>
</protein>
<accession>A0A4Y4E0I9</accession>
<proteinExistence type="predicted"/>
<gene>
    <name evidence="2" type="ORF">CCE02nite_31310</name>
</gene>
<evidence type="ECO:0000313" key="2">
    <source>
        <dbReference type="EMBL" id="GED11132.1"/>
    </source>
</evidence>
<evidence type="ECO:0000313" key="3">
    <source>
        <dbReference type="Proteomes" id="UP000316659"/>
    </source>
</evidence>
<feature type="compositionally biased region" description="Polar residues" evidence="1">
    <location>
        <begin position="1"/>
        <end position="12"/>
    </location>
</feature>
<organism evidence="2 3">
    <name type="scientific">Cellulosimicrobium cellulans</name>
    <name type="common">Arthrobacter luteus</name>
    <dbReference type="NCBI Taxonomy" id="1710"/>
    <lineage>
        <taxon>Bacteria</taxon>
        <taxon>Bacillati</taxon>
        <taxon>Actinomycetota</taxon>
        <taxon>Actinomycetes</taxon>
        <taxon>Micrococcales</taxon>
        <taxon>Promicromonosporaceae</taxon>
        <taxon>Cellulosimicrobium</taxon>
    </lineage>
</organism>
<dbReference type="Proteomes" id="UP000316659">
    <property type="component" value="Unassembled WGS sequence"/>
</dbReference>
<feature type="region of interest" description="Disordered" evidence="1">
    <location>
        <begin position="1"/>
        <end position="55"/>
    </location>
</feature>
<name>A0A4Y4E0I9_CELCE</name>
<evidence type="ECO:0000256" key="1">
    <source>
        <dbReference type="SAM" id="MobiDB-lite"/>
    </source>
</evidence>
<reference evidence="2 3" key="1">
    <citation type="submission" date="2019-06" db="EMBL/GenBank/DDBJ databases">
        <title>Whole genome shotgun sequence of Cellulosimicrobium cellulans NBRC 15516.</title>
        <authorList>
            <person name="Hosoyama A."/>
            <person name="Uohara A."/>
            <person name="Ohji S."/>
            <person name="Ichikawa N."/>
        </authorList>
    </citation>
    <scope>NUCLEOTIDE SEQUENCE [LARGE SCALE GENOMIC DNA]</scope>
    <source>
        <strain evidence="2 3">NBRC 15516</strain>
    </source>
</reference>
<dbReference type="AlphaFoldDB" id="A0A4Y4E0I9"/>
<comment type="caution">
    <text evidence="2">The sequence shown here is derived from an EMBL/GenBank/DDBJ whole genome shotgun (WGS) entry which is preliminary data.</text>
</comment>
<dbReference type="EMBL" id="BJNZ01000024">
    <property type="protein sequence ID" value="GED11132.1"/>
    <property type="molecule type" value="Genomic_DNA"/>
</dbReference>